<accession>K9U916</accession>
<dbReference type="Gene3D" id="3.40.1000.10">
    <property type="entry name" value="Mog1/PsbP, alpha/beta/alpha sandwich"/>
    <property type="match status" value="1"/>
</dbReference>
<keyword evidence="2" id="KW-0614">Plasmid</keyword>
<dbReference type="HOGENOM" id="CLU_102864_0_0_3"/>
<sequence>MKTLTKIALTAAFAGTPIAAGLARTVYGKQQIPVAVMPQTSSSTLDRNAATHNTIAASLALNASSGSAIAANEPAITPEKNPPGDIPDTQVFVNYKSTVGGYQLEVPEGWARQTKGSNVSFVNKLDGMQIAIANATTAPTANTVKTQQISNLEKSGRAVKVANVKDVTLPNGQAVLIEYTSNSDPDPVTGKQVRLENNNYLFFQQGKLATLRLYAPQGADNVDQWQRISRSFKWM</sequence>
<evidence type="ECO:0000313" key="2">
    <source>
        <dbReference type="EMBL" id="AFY91290.1"/>
    </source>
</evidence>
<evidence type="ECO:0000313" key="3">
    <source>
        <dbReference type="Proteomes" id="UP000010384"/>
    </source>
</evidence>
<dbReference type="AlphaFoldDB" id="K9U916"/>
<dbReference type="KEGG" id="cthe:Chro_5956"/>
<organism evidence="2 3">
    <name type="scientific">Chroococcidiopsis thermalis (strain PCC 7203)</name>
    <dbReference type="NCBI Taxonomy" id="251229"/>
    <lineage>
        <taxon>Bacteria</taxon>
        <taxon>Bacillati</taxon>
        <taxon>Cyanobacteriota</taxon>
        <taxon>Cyanophyceae</taxon>
        <taxon>Chroococcidiopsidales</taxon>
        <taxon>Chroococcidiopsidaceae</taxon>
        <taxon>Chroococcidiopsis</taxon>
    </lineage>
</organism>
<feature type="chain" id="PRO_5003936977" description="PsbP C-terminal domain-containing protein" evidence="1">
    <location>
        <begin position="20"/>
        <end position="235"/>
    </location>
</feature>
<keyword evidence="1" id="KW-0732">Signal</keyword>
<dbReference type="Proteomes" id="UP000010384">
    <property type="component" value="Plasmid pCHRO.01"/>
</dbReference>
<dbReference type="EMBL" id="CP003598">
    <property type="protein sequence ID" value="AFY91290.1"/>
    <property type="molecule type" value="Genomic_DNA"/>
</dbReference>
<proteinExistence type="predicted"/>
<name>K9U916_CHRTP</name>
<feature type="signal peptide" evidence="1">
    <location>
        <begin position="1"/>
        <end position="19"/>
    </location>
</feature>
<keyword evidence="3" id="KW-1185">Reference proteome</keyword>
<gene>
    <name evidence="2" type="ORF">Chro_5956</name>
</gene>
<reference evidence="2 3" key="1">
    <citation type="submission" date="2012-06" db="EMBL/GenBank/DDBJ databases">
        <title>Finished plasmid 1 of genome of Chroococcidiopsis thermalis PCC 7203.</title>
        <authorList>
            <consortium name="US DOE Joint Genome Institute"/>
            <person name="Gugger M."/>
            <person name="Coursin T."/>
            <person name="Rippka R."/>
            <person name="Tandeau De Marsac N."/>
            <person name="Huntemann M."/>
            <person name="Wei C.-L."/>
            <person name="Han J."/>
            <person name="Detter J.C."/>
            <person name="Han C."/>
            <person name="Tapia R."/>
            <person name="Davenport K."/>
            <person name="Daligault H."/>
            <person name="Erkkila T."/>
            <person name="Gu W."/>
            <person name="Munk A.C.C."/>
            <person name="Teshima H."/>
            <person name="Xu Y."/>
            <person name="Chain P."/>
            <person name="Chen A."/>
            <person name="Krypides N."/>
            <person name="Mavromatis K."/>
            <person name="Markowitz V."/>
            <person name="Szeto E."/>
            <person name="Ivanova N."/>
            <person name="Mikhailova N."/>
            <person name="Ovchinnikova G."/>
            <person name="Pagani I."/>
            <person name="Pati A."/>
            <person name="Goodwin L."/>
            <person name="Peters L."/>
            <person name="Pitluck S."/>
            <person name="Woyke T."/>
            <person name="Kerfeld C."/>
        </authorList>
    </citation>
    <scope>NUCLEOTIDE SEQUENCE [LARGE SCALE GENOMIC DNA]</scope>
    <source>
        <strain evidence="2 3">PCC 7203</strain>
        <plasmid evidence="2 3">pCHRO.01</plasmid>
    </source>
</reference>
<dbReference type="RefSeq" id="WP_015163227.1">
    <property type="nucleotide sequence ID" value="NC_019699.1"/>
</dbReference>
<dbReference type="OrthoDB" id="9102188at2"/>
<evidence type="ECO:0008006" key="4">
    <source>
        <dbReference type="Google" id="ProtNLM"/>
    </source>
</evidence>
<dbReference type="InParanoid" id="K9U916"/>
<evidence type="ECO:0000256" key="1">
    <source>
        <dbReference type="SAM" id="SignalP"/>
    </source>
</evidence>
<protein>
    <recommendedName>
        <fullName evidence="4">PsbP C-terminal domain-containing protein</fullName>
    </recommendedName>
</protein>
<geneLocation type="plasmid" evidence="2 3">
    <name>pCHRO.01</name>
</geneLocation>